<evidence type="ECO:0000256" key="4">
    <source>
        <dbReference type="ARBA" id="ARBA00023136"/>
    </source>
</evidence>
<dbReference type="Proteomes" id="UP000192247">
    <property type="component" value="Unassembled WGS sequence"/>
</dbReference>
<comment type="subcellular location">
    <subcellularLocation>
        <location evidence="1">Membrane</location>
    </subcellularLocation>
</comment>
<sequence>MTLMVSALRRYLTACHPNNHLTAFLVKHDLNILVWIGILVINLPNVFVYASVAVGDDEFFCALTYELHIFTTAFEHLAEIPLVGYAVLSHLVCKMDTGDADPVNPYNLAVRRGARFIRTLIVVYVIIFTPLVMIMGLRFNYISSTYVLGMHTGLLTILLALAEPLCFAFPDETFLNEFRLHIKGQTSAVSFPEQPA</sequence>
<keyword evidence="2 5" id="KW-0812">Transmembrane</keyword>
<feature type="transmembrane region" description="Helical" evidence="5">
    <location>
        <begin position="32"/>
        <end position="50"/>
    </location>
</feature>
<keyword evidence="8" id="KW-1185">Reference proteome</keyword>
<evidence type="ECO:0000259" key="6">
    <source>
        <dbReference type="PROSITE" id="PS50262"/>
    </source>
</evidence>
<feature type="transmembrane region" description="Helical" evidence="5">
    <location>
        <begin position="148"/>
        <end position="169"/>
    </location>
</feature>
<dbReference type="InParanoid" id="A0A1V9XEG7"/>
<evidence type="ECO:0000256" key="3">
    <source>
        <dbReference type="ARBA" id="ARBA00022989"/>
    </source>
</evidence>
<name>A0A1V9XEG7_9ACAR</name>
<evidence type="ECO:0000256" key="5">
    <source>
        <dbReference type="SAM" id="Phobius"/>
    </source>
</evidence>
<dbReference type="PROSITE" id="PS50262">
    <property type="entry name" value="G_PROTEIN_RECEP_F1_2"/>
    <property type="match status" value="1"/>
</dbReference>
<keyword evidence="4 5" id="KW-0472">Membrane</keyword>
<comment type="caution">
    <text evidence="7">The sequence shown here is derived from an EMBL/GenBank/DDBJ whole genome shotgun (WGS) entry which is preliminary data.</text>
</comment>
<organism evidence="7 8">
    <name type="scientific">Tropilaelaps mercedesae</name>
    <dbReference type="NCBI Taxonomy" id="418985"/>
    <lineage>
        <taxon>Eukaryota</taxon>
        <taxon>Metazoa</taxon>
        <taxon>Ecdysozoa</taxon>
        <taxon>Arthropoda</taxon>
        <taxon>Chelicerata</taxon>
        <taxon>Arachnida</taxon>
        <taxon>Acari</taxon>
        <taxon>Parasitiformes</taxon>
        <taxon>Mesostigmata</taxon>
        <taxon>Gamasina</taxon>
        <taxon>Dermanyssoidea</taxon>
        <taxon>Laelapidae</taxon>
        <taxon>Tropilaelaps</taxon>
    </lineage>
</organism>
<dbReference type="SUPFAM" id="SSF81321">
    <property type="entry name" value="Family A G protein-coupled receptor-like"/>
    <property type="match status" value="1"/>
</dbReference>
<evidence type="ECO:0000313" key="8">
    <source>
        <dbReference type="Proteomes" id="UP000192247"/>
    </source>
</evidence>
<dbReference type="InterPro" id="IPR017452">
    <property type="entry name" value="GPCR_Rhodpsn_7TM"/>
</dbReference>
<dbReference type="GO" id="GO:0016020">
    <property type="term" value="C:membrane"/>
    <property type="evidence" value="ECO:0007669"/>
    <property type="project" value="UniProtKB-SubCell"/>
</dbReference>
<dbReference type="EMBL" id="MNPL01013008">
    <property type="protein sequence ID" value="OQR71945.1"/>
    <property type="molecule type" value="Genomic_DNA"/>
</dbReference>
<protein>
    <recommendedName>
        <fullName evidence="6">G-protein coupled receptors family 1 profile domain-containing protein</fullName>
    </recommendedName>
</protein>
<accession>A0A1V9XEG7</accession>
<evidence type="ECO:0000256" key="1">
    <source>
        <dbReference type="ARBA" id="ARBA00004370"/>
    </source>
</evidence>
<feature type="transmembrane region" description="Helical" evidence="5">
    <location>
        <begin position="121"/>
        <end position="142"/>
    </location>
</feature>
<keyword evidence="3 5" id="KW-1133">Transmembrane helix</keyword>
<evidence type="ECO:0000256" key="2">
    <source>
        <dbReference type="ARBA" id="ARBA00022692"/>
    </source>
</evidence>
<dbReference type="AlphaFoldDB" id="A0A1V9XEG7"/>
<dbReference type="Gene3D" id="1.20.1070.10">
    <property type="entry name" value="Rhodopsin 7-helix transmembrane proteins"/>
    <property type="match status" value="1"/>
</dbReference>
<evidence type="ECO:0000313" key="7">
    <source>
        <dbReference type="EMBL" id="OQR71945.1"/>
    </source>
</evidence>
<reference evidence="7 8" key="1">
    <citation type="journal article" date="2017" name="Gigascience">
        <title>Draft genome of the honey bee ectoparasitic mite, Tropilaelaps mercedesae, is shaped by the parasitic life history.</title>
        <authorList>
            <person name="Dong X."/>
            <person name="Armstrong S.D."/>
            <person name="Xia D."/>
            <person name="Makepeace B.L."/>
            <person name="Darby A.C."/>
            <person name="Kadowaki T."/>
        </authorList>
    </citation>
    <scope>NUCLEOTIDE SEQUENCE [LARGE SCALE GENOMIC DNA]</scope>
    <source>
        <strain evidence="7">Wuxi-XJTLU</strain>
    </source>
</reference>
<gene>
    <name evidence="7" type="ORF">BIW11_10683</name>
</gene>
<proteinExistence type="predicted"/>
<feature type="domain" description="G-protein coupled receptors family 1 profile" evidence="6">
    <location>
        <begin position="1"/>
        <end position="167"/>
    </location>
</feature>